<organism evidence="1 3">
    <name type="scientific">Cellulomonas hominis</name>
    <dbReference type="NCBI Taxonomy" id="156981"/>
    <lineage>
        <taxon>Bacteria</taxon>
        <taxon>Bacillati</taxon>
        <taxon>Actinomycetota</taxon>
        <taxon>Actinomycetes</taxon>
        <taxon>Micrococcales</taxon>
        <taxon>Cellulomonadaceae</taxon>
        <taxon>Cellulomonas</taxon>
    </lineage>
</organism>
<dbReference type="Proteomes" id="UP000321723">
    <property type="component" value="Unassembled WGS sequence"/>
</dbReference>
<reference evidence="2 4" key="2">
    <citation type="submission" date="2020-08" db="EMBL/GenBank/DDBJ databases">
        <title>Sequencing the genomes of 1000 actinobacteria strains.</title>
        <authorList>
            <person name="Klenk H.-P."/>
        </authorList>
    </citation>
    <scope>NUCLEOTIDE SEQUENCE [LARGE SCALE GENOMIC DNA]</scope>
    <source>
        <strain evidence="2 4">DSM 9581</strain>
    </source>
</reference>
<dbReference type="AlphaFoldDB" id="A0A511FDU9"/>
<proteinExistence type="predicted"/>
<evidence type="ECO:0000313" key="4">
    <source>
        <dbReference type="Proteomes" id="UP000564629"/>
    </source>
</evidence>
<keyword evidence="3" id="KW-1185">Reference proteome</keyword>
<evidence type="ECO:0000313" key="1">
    <source>
        <dbReference type="EMBL" id="GEL47383.1"/>
    </source>
</evidence>
<name>A0A511FDU9_9CELL</name>
<reference evidence="1 3" key="1">
    <citation type="submission" date="2019-07" db="EMBL/GenBank/DDBJ databases">
        <title>Whole genome shotgun sequence of Cellulomonas hominis NBRC 16055.</title>
        <authorList>
            <person name="Hosoyama A."/>
            <person name="Uohara A."/>
            <person name="Ohji S."/>
            <person name="Ichikawa N."/>
        </authorList>
    </citation>
    <scope>NUCLEOTIDE SEQUENCE [LARGE SCALE GENOMIC DNA]</scope>
    <source>
        <strain evidence="1 3">NBRC 16055</strain>
    </source>
</reference>
<accession>A0A511FDU9</accession>
<dbReference type="RefSeq" id="WP_246803089.1">
    <property type="nucleotide sequence ID" value="NZ_BJVQ01000036.1"/>
</dbReference>
<evidence type="ECO:0000313" key="3">
    <source>
        <dbReference type="Proteomes" id="UP000321723"/>
    </source>
</evidence>
<protein>
    <submittedName>
        <fullName evidence="1">Uncharacterized protein</fullName>
    </submittedName>
</protein>
<sequence length="154" mass="16480">MLLLLLAQPLVKVVALRVDAVHDSPAGMTIELGTPPTPLPEPFAGLVRAHLSNRPNLATGNTESPWMFPSTRAGRHLLPQTVMTRLRELGINLQGARNRALDELVTELPPSVVADALGYSHAIAFAHQEAAGGTWARYAGRQAVAPRAAPPYTI</sequence>
<evidence type="ECO:0000313" key="2">
    <source>
        <dbReference type="EMBL" id="MBB5475080.1"/>
    </source>
</evidence>
<dbReference type="Proteomes" id="UP000564629">
    <property type="component" value="Unassembled WGS sequence"/>
</dbReference>
<comment type="caution">
    <text evidence="1">The sequence shown here is derived from an EMBL/GenBank/DDBJ whole genome shotgun (WGS) entry which is preliminary data.</text>
</comment>
<dbReference type="EMBL" id="JACHDN010000001">
    <property type="protein sequence ID" value="MBB5475080.1"/>
    <property type="molecule type" value="Genomic_DNA"/>
</dbReference>
<dbReference type="EMBL" id="BJVQ01000036">
    <property type="protein sequence ID" value="GEL47383.1"/>
    <property type="molecule type" value="Genomic_DNA"/>
</dbReference>
<gene>
    <name evidence="1" type="ORF">CHO01_24990</name>
    <name evidence="2" type="ORF">HNR08_003816</name>
</gene>